<evidence type="ECO:0000313" key="4">
    <source>
        <dbReference type="Proteomes" id="UP000265520"/>
    </source>
</evidence>
<sequence>MSRIERGKKREEHDSASDNDIEAHTPPKKSLKKDSDNNSDDDNRIFIFELSESKKVSVKVWEKNIRVDIRQFYTNEDGKQSPKVSY</sequence>
<evidence type="ECO:0000313" key="3">
    <source>
        <dbReference type="EMBL" id="MCH97046.1"/>
    </source>
</evidence>
<accession>A0A392NB23</accession>
<organism evidence="3 4">
    <name type="scientific">Trifolium medium</name>
    <dbReference type="NCBI Taxonomy" id="97028"/>
    <lineage>
        <taxon>Eukaryota</taxon>
        <taxon>Viridiplantae</taxon>
        <taxon>Streptophyta</taxon>
        <taxon>Embryophyta</taxon>
        <taxon>Tracheophyta</taxon>
        <taxon>Spermatophyta</taxon>
        <taxon>Magnoliopsida</taxon>
        <taxon>eudicotyledons</taxon>
        <taxon>Gunneridae</taxon>
        <taxon>Pentapetalae</taxon>
        <taxon>rosids</taxon>
        <taxon>fabids</taxon>
        <taxon>Fabales</taxon>
        <taxon>Fabaceae</taxon>
        <taxon>Papilionoideae</taxon>
        <taxon>50 kb inversion clade</taxon>
        <taxon>NPAAA clade</taxon>
        <taxon>Hologalegina</taxon>
        <taxon>IRL clade</taxon>
        <taxon>Trifolieae</taxon>
        <taxon>Trifolium</taxon>
    </lineage>
</organism>
<feature type="compositionally biased region" description="Basic and acidic residues" evidence="1">
    <location>
        <begin position="32"/>
        <end position="42"/>
    </location>
</feature>
<evidence type="ECO:0000259" key="2">
    <source>
        <dbReference type="Pfam" id="PF02229"/>
    </source>
</evidence>
<feature type="compositionally biased region" description="Basic and acidic residues" evidence="1">
    <location>
        <begin position="1"/>
        <end position="25"/>
    </location>
</feature>
<evidence type="ECO:0000256" key="1">
    <source>
        <dbReference type="SAM" id="MobiDB-lite"/>
    </source>
</evidence>
<feature type="region of interest" description="Disordered" evidence="1">
    <location>
        <begin position="1"/>
        <end position="42"/>
    </location>
</feature>
<dbReference type="AlphaFoldDB" id="A0A392NB23"/>
<feature type="domain" description="Transcriptional coactivator p15 (PC4) C-terminal" evidence="2">
    <location>
        <begin position="48"/>
        <end position="82"/>
    </location>
</feature>
<name>A0A392NB23_9FABA</name>
<dbReference type="InterPro" id="IPR003173">
    <property type="entry name" value="PC4_C"/>
</dbReference>
<protein>
    <submittedName>
        <fullName evidence="3">RNA polymerase II transcriptional coactivator KIWI-like</fullName>
    </submittedName>
</protein>
<dbReference type="GO" id="GO:0006355">
    <property type="term" value="P:regulation of DNA-templated transcription"/>
    <property type="evidence" value="ECO:0007669"/>
    <property type="project" value="InterPro"/>
</dbReference>
<dbReference type="Proteomes" id="UP000265520">
    <property type="component" value="Unassembled WGS sequence"/>
</dbReference>
<dbReference type="Gene3D" id="2.30.31.10">
    <property type="entry name" value="Transcriptional Coactivator Pc4, Chain A"/>
    <property type="match status" value="1"/>
</dbReference>
<proteinExistence type="predicted"/>
<dbReference type="SUPFAM" id="SSF54447">
    <property type="entry name" value="ssDNA-binding transcriptional regulator domain"/>
    <property type="match status" value="1"/>
</dbReference>
<dbReference type="InterPro" id="IPR009044">
    <property type="entry name" value="ssDNA-bd_transcriptional_reg"/>
</dbReference>
<dbReference type="Pfam" id="PF02229">
    <property type="entry name" value="PC4"/>
    <property type="match status" value="1"/>
</dbReference>
<dbReference type="GO" id="GO:0003677">
    <property type="term" value="F:DNA binding"/>
    <property type="evidence" value="ECO:0007669"/>
    <property type="project" value="InterPro"/>
</dbReference>
<comment type="caution">
    <text evidence="3">The sequence shown here is derived from an EMBL/GenBank/DDBJ whole genome shotgun (WGS) entry which is preliminary data.</text>
</comment>
<dbReference type="EMBL" id="LXQA010033953">
    <property type="protein sequence ID" value="MCH97046.1"/>
    <property type="molecule type" value="Genomic_DNA"/>
</dbReference>
<keyword evidence="4" id="KW-1185">Reference proteome</keyword>
<reference evidence="3 4" key="1">
    <citation type="journal article" date="2018" name="Front. Plant Sci.">
        <title>Red Clover (Trifolium pratense) and Zigzag Clover (T. medium) - A Picture of Genomic Similarities and Differences.</title>
        <authorList>
            <person name="Dluhosova J."/>
            <person name="Istvanek J."/>
            <person name="Nedelnik J."/>
            <person name="Repkova J."/>
        </authorList>
    </citation>
    <scope>NUCLEOTIDE SEQUENCE [LARGE SCALE GENOMIC DNA]</scope>
    <source>
        <strain evidence="4">cv. 10/8</strain>
        <tissue evidence="3">Leaf</tissue>
    </source>
</reference>